<dbReference type="Proteomes" id="UP001056120">
    <property type="component" value="Linkage Group LG12"/>
</dbReference>
<proteinExistence type="predicted"/>
<reference evidence="1 2" key="2">
    <citation type="journal article" date="2022" name="Mol. Ecol. Resour.">
        <title>The genomes of chicory, endive, great burdock and yacon provide insights into Asteraceae paleo-polyploidization history and plant inulin production.</title>
        <authorList>
            <person name="Fan W."/>
            <person name="Wang S."/>
            <person name="Wang H."/>
            <person name="Wang A."/>
            <person name="Jiang F."/>
            <person name="Liu H."/>
            <person name="Zhao H."/>
            <person name="Xu D."/>
            <person name="Zhang Y."/>
        </authorList>
    </citation>
    <scope>NUCLEOTIDE SEQUENCE [LARGE SCALE GENOMIC DNA]</scope>
    <source>
        <strain evidence="2">cv. Yunnan</strain>
        <tissue evidence="1">Leaves</tissue>
    </source>
</reference>
<sequence>MLLTSSARASATPPSGPIDVSDNDDDFLAGCTGSVPSTVKLEPLDGESDSGDSVGSGGKKPELMPEEAGSVYVPEWSIKNGDSVKSHFALIGRILVNAARLLTSLPEGIDRLCTNAKKADRAEQKNCALKEQLANAQSHNLEEEKAKMDAERVALDAERSVVQAEKESLDFVIEEWKSRAEVLAGEKSDVYKKLLKRGRHMGLVFGYKNQSLKPISECNNYHPEAEQESIEAIQHMEQLTYPYIHELSKYFDRPLSELQALEAQGLKKEDAESMLKSLGSKRSRDEAGGSKSLASAADTPDKVVAASAEESVGTGMKSDATETEKVGEPSV</sequence>
<reference evidence="2" key="1">
    <citation type="journal article" date="2022" name="Mol. Ecol. Resour.">
        <title>The genomes of chicory, endive, great burdock and yacon provide insights into Asteraceae palaeo-polyploidization history and plant inulin production.</title>
        <authorList>
            <person name="Fan W."/>
            <person name="Wang S."/>
            <person name="Wang H."/>
            <person name="Wang A."/>
            <person name="Jiang F."/>
            <person name="Liu H."/>
            <person name="Zhao H."/>
            <person name="Xu D."/>
            <person name="Zhang Y."/>
        </authorList>
    </citation>
    <scope>NUCLEOTIDE SEQUENCE [LARGE SCALE GENOMIC DNA]</scope>
    <source>
        <strain evidence="2">cv. Yunnan</strain>
    </source>
</reference>
<accession>A0ACB9HFY9</accession>
<gene>
    <name evidence="1" type="ORF">L1987_37349</name>
</gene>
<comment type="caution">
    <text evidence="1">The sequence shown here is derived from an EMBL/GenBank/DDBJ whole genome shotgun (WGS) entry which is preliminary data.</text>
</comment>
<dbReference type="EMBL" id="CM042029">
    <property type="protein sequence ID" value="KAI3794714.1"/>
    <property type="molecule type" value="Genomic_DNA"/>
</dbReference>
<evidence type="ECO:0000313" key="1">
    <source>
        <dbReference type="EMBL" id="KAI3794714.1"/>
    </source>
</evidence>
<name>A0ACB9HFY9_9ASTR</name>
<protein>
    <submittedName>
        <fullName evidence="1">Uncharacterized protein</fullName>
    </submittedName>
</protein>
<organism evidence="1 2">
    <name type="scientific">Smallanthus sonchifolius</name>
    <dbReference type="NCBI Taxonomy" id="185202"/>
    <lineage>
        <taxon>Eukaryota</taxon>
        <taxon>Viridiplantae</taxon>
        <taxon>Streptophyta</taxon>
        <taxon>Embryophyta</taxon>
        <taxon>Tracheophyta</taxon>
        <taxon>Spermatophyta</taxon>
        <taxon>Magnoliopsida</taxon>
        <taxon>eudicotyledons</taxon>
        <taxon>Gunneridae</taxon>
        <taxon>Pentapetalae</taxon>
        <taxon>asterids</taxon>
        <taxon>campanulids</taxon>
        <taxon>Asterales</taxon>
        <taxon>Asteraceae</taxon>
        <taxon>Asteroideae</taxon>
        <taxon>Heliantheae alliance</taxon>
        <taxon>Millerieae</taxon>
        <taxon>Smallanthus</taxon>
    </lineage>
</organism>
<keyword evidence="2" id="KW-1185">Reference proteome</keyword>
<evidence type="ECO:0000313" key="2">
    <source>
        <dbReference type="Proteomes" id="UP001056120"/>
    </source>
</evidence>